<dbReference type="EMBL" id="JAZHXI010000021">
    <property type="protein sequence ID" value="KAL2060518.1"/>
    <property type="molecule type" value="Genomic_DNA"/>
</dbReference>
<protein>
    <submittedName>
        <fullName evidence="1">Uncharacterized protein</fullName>
    </submittedName>
</protein>
<comment type="caution">
    <text evidence="1">The sequence shown here is derived from an EMBL/GenBank/DDBJ whole genome shotgun (WGS) entry which is preliminary data.</text>
</comment>
<evidence type="ECO:0000313" key="2">
    <source>
        <dbReference type="Proteomes" id="UP001595075"/>
    </source>
</evidence>
<evidence type="ECO:0000313" key="1">
    <source>
        <dbReference type="EMBL" id="KAL2060518.1"/>
    </source>
</evidence>
<sequence>MPESYWVILGNIDGSLGSCRGTGGWIIASLSLSGPGNLQYIQPRVGV</sequence>
<gene>
    <name evidence="1" type="ORF">VTL71DRAFT_9159</name>
</gene>
<reference evidence="1 2" key="1">
    <citation type="journal article" date="2024" name="Commun. Biol.">
        <title>Comparative genomic analysis of thermophilic fungi reveals convergent evolutionary adaptations and gene losses.</title>
        <authorList>
            <person name="Steindorff A.S."/>
            <person name="Aguilar-Pontes M.V."/>
            <person name="Robinson A.J."/>
            <person name="Andreopoulos B."/>
            <person name="LaButti K."/>
            <person name="Kuo A."/>
            <person name="Mondo S."/>
            <person name="Riley R."/>
            <person name="Otillar R."/>
            <person name="Haridas S."/>
            <person name="Lipzen A."/>
            <person name="Grimwood J."/>
            <person name="Schmutz J."/>
            <person name="Clum A."/>
            <person name="Reid I.D."/>
            <person name="Moisan M.C."/>
            <person name="Butler G."/>
            <person name="Nguyen T.T.M."/>
            <person name="Dewar K."/>
            <person name="Conant G."/>
            <person name="Drula E."/>
            <person name="Henrissat B."/>
            <person name="Hansel C."/>
            <person name="Singer S."/>
            <person name="Hutchinson M.I."/>
            <person name="de Vries R.P."/>
            <person name="Natvig D.O."/>
            <person name="Powell A.J."/>
            <person name="Tsang A."/>
            <person name="Grigoriev I.V."/>
        </authorList>
    </citation>
    <scope>NUCLEOTIDE SEQUENCE [LARGE SCALE GENOMIC DNA]</scope>
    <source>
        <strain evidence="1 2">CBS 494.80</strain>
    </source>
</reference>
<proteinExistence type="predicted"/>
<organism evidence="1 2">
    <name type="scientific">Oculimacula yallundae</name>
    <dbReference type="NCBI Taxonomy" id="86028"/>
    <lineage>
        <taxon>Eukaryota</taxon>
        <taxon>Fungi</taxon>
        <taxon>Dikarya</taxon>
        <taxon>Ascomycota</taxon>
        <taxon>Pezizomycotina</taxon>
        <taxon>Leotiomycetes</taxon>
        <taxon>Helotiales</taxon>
        <taxon>Ploettnerulaceae</taxon>
        <taxon>Oculimacula</taxon>
    </lineage>
</organism>
<name>A0ABR4BUZ6_9HELO</name>
<keyword evidence="2" id="KW-1185">Reference proteome</keyword>
<accession>A0ABR4BUZ6</accession>
<dbReference type="Proteomes" id="UP001595075">
    <property type="component" value="Unassembled WGS sequence"/>
</dbReference>